<protein>
    <recommendedName>
        <fullName evidence="2">diguanylate cyclase</fullName>
        <ecNumber evidence="2">2.7.7.65</ecNumber>
    </recommendedName>
</protein>
<reference evidence="8" key="1">
    <citation type="submission" date="2017-09" db="EMBL/GenBank/DDBJ databases">
        <authorList>
            <person name="Varghese N."/>
            <person name="Submissions S."/>
        </authorList>
    </citation>
    <scope>NUCLEOTIDE SEQUENCE [LARGE SCALE GENOMIC DNA]</scope>
    <source>
        <strain evidence="8">CGMCC 1.12461</strain>
    </source>
</reference>
<dbReference type="FunFam" id="3.30.70.270:FF:000001">
    <property type="entry name" value="Diguanylate cyclase domain protein"/>
    <property type="match status" value="1"/>
</dbReference>
<evidence type="ECO:0000313" key="8">
    <source>
        <dbReference type="Proteomes" id="UP000219353"/>
    </source>
</evidence>
<dbReference type="AlphaFoldDB" id="A0A285IXK9"/>
<dbReference type="InterPro" id="IPR000160">
    <property type="entry name" value="GGDEF_dom"/>
</dbReference>
<dbReference type="GO" id="GO:1902201">
    <property type="term" value="P:negative regulation of bacterial-type flagellum-dependent cell motility"/>
    <property type="evidence" value="ECO:0007669"/>
    <property type="project" value="TreeGrafter"/>
</dbReference>
<evidence type="ECO:0000256" key="3">
    <source>
        <dbReference type="ARBA" id="ARBA00034247"/>
    </source>
</evidence>
<sequence>MDFINELLNGDFMPHGHCLLWRTDLLILHVGGDLLTFIAYMLIPLGLIRLVRARDDMRFDWMFLMFAGFIFFCGATHFLGVVNVWHGYYYIHGIIKSATGLISISTAILLWYLLPQAISIPSKRNMQAKIAELTQAEKQLAESNLRLEAEVKKRTAQLEKMATTDELTDLINRRETMRVLDIEISRASRQHAALCIMMLDLDYFKAINDTFGHQIGDKALKIAADCCKDQLRKTDYVGRIGGEEFLIILPDTDIDRATELAERIRLSLQQYTTANNDIPVCTVSIGVAPCRKTDTSASLIQHADETLYKAKAAGRNKVCRASD</sequence>
<feature type="coiled-coil region" evidence="4">
    <location>
        <begin position="123"/>
        <end position="153"/>
    </location>
</feature>
<dbReference type="InterPro" id="IPR029787">
    <property type="entry name" value="Nucleotide_cyclase"/>
</dbReference>
<dbReference type="PROSITE" id="PS50887">
    <property type="entry name" value="GGDEF"/>
    <property type="match status" value="1"/>
</dbReference>
<dbReference type="Pfam" id="PF25487">
    <property type="entry name" value="ETR1_N"/>
    <property type="match status" value="1"/>
</dbReference>
<proteinExistence type="predicted"/>
<feature type="transmembrane region" description="Helical" evidence="5">
    <location>
        <begin position="26"/>
        <end position="51"/>
    </location>
</feature>
<organism evidence="7 8">
    <name type="scientific">Arsukibacterium tuosuense</name>
    <dbReference type="NCBI Taxonomy" id="1323745"/>
    <lineage>
        <taxon>Bacteria</taxon>
        <taxon>Pseudomonadati</taxon>
        <taxon>Pseudomonadota</taxon>
        <taxon>Gammaproteobacteria</taxon>
        <taxon>Chromatiales</taxon>
        <taxon>Chromatiaceae</taxon>
        <taxon>Arsukibacterium</taxon>
    </lineage>
</organism>
<comment type="catalytic activity">
    <reaction evidence="3">
        <text>2 GTP = 3',3'-c-di-GMP + 2 diphosphate</text>
        <dbReference type="Rhea" id="RHEA:24898"/>
        <dbReference type="ChEBI" id="CHEBI:33019"/>
        <dbReference type="ChEBI" id="CHEBI:37565"/>
        <dbReference type="ChEBI" id="CHEBI:58805"/>
        <dbReference type="EC" id="2.7.7.65"/>
    </reaction>
</comment>
<evidence type="ECO:0000259" key="6">
    <source>
        <dbReference type="PROSITE" id="PS50887"/>
    </source>
</evidence>
<feature type="domain" description="GGDEF" evidence="6">
    <location>
        <begin position="192"/>
        <end position="323"/>
    </location>
</feature>
<dbReference type="GO" id="GO:0005886">
    <property type="term" value="C:plasma membrane"/>
    <property type="evidence" value="ECO:0007669"/>
    <property type="project" value="TreeGrafter"/>
</dbReference>
<dbReference type="SUPFAM" id="SSF55073">
    <property type="entry name" value="Nucleotide cyclase"/>
    <property type="match status" value="1"/>
</dbReference>
<dbReference type="OrthoDB" id="9805474at2"/>
<evidence type="ECO:0000256" key="4">
    <source>
        <dbReference type="SAM" id="Coils"/>
    </source>
</evidence>
<dbReference type="CDD" id="cd01949">
    <property type="entry name" value="GGDEF"/>
    <property type="match status" value="1"/>
</dbReference>
<feature type="transmembrane region" description="Helical" evidence="5">
    <location>
        <begin position="63"/>
        <end position="82"/>
    </location>
</feature>
<dbReference type="PANTHER" id="PTHR45138">
    <property type="entry name" value="REGULATORY COMPONENTS OF SENSORY TRANSDUCTION SYSTEM"/>
    <property type="match status" value="1"/>
</dbReference>
<dbReference type="SMART" id="SM00267">
    <property type="entry name" value="GGDEF"/>
    <property type="match status" value="1"/>
</dbReference>
<dbReference type="Gene3D" id="3.30.70.270">
    <property type="match status" value="1"/>
</dbReference>
<dbReference type="InterPro" id="IPR058544">
    <property type="entry name" value="ETR1_N"/>
</dbReference>
<keyword evidence="5" id="KW-0472">Membrane</keyword>
<feature type="transmembrane region" description="Helical" evidence="5">
    <location>
        <begin position="88"/>
        <end position="114"/>
    </location>
</feature>
<keyword evidence="8" id="KW-1185">Reference proteome</keyword>
<gene>
    <name evidence="7" type="ORF">SAMN06297280_2116</name>
</gene>
<dbReference type="Pfam" id="PF00990">
    <property type="entry name" value="GGDEF"/>
    <property type="match status" value="1"/>
</dbReference>
<dbReference type="GO" id="GO:0043709">
    <property type="term" value="P:cell adhesion involved in single-species biofilm formation"/>
    <property type="evidence" value="ECO:0007669"/>
    <property type="project" value="TreeGrafter"/>
</dbReference>
<dbReference type="Proteomes" id="UP000219353">
    <property type="component" value="Unassembled WGS sequence"/>
</dbReference>
<dbReference type="EC" id="2.7.7.65" evidence="2"/>
<dbReference type="GO" id="GO:0052621">
    <property type="term" value="F:diguanylate cyclase activity"/>
    <property type="evidence" value="ECO:0007669"/>
    <property type="project" value="UniProtKB-EC"/>
</dbReference>
<comment type="cofactor">
    <cofactor evidence="1">
        <name>Mg(2+)</name>
        <dbReference type="ChEBI" id="CHEBI:18420"/>
    </cofactor>
</comment>
<evidence type="ECO:0000256" key="5">
    <source>
        <dbReference type="SAM" id="Phobius"/>
    </source>
</evidence>
<dbReference type="InterPro" id="IPR043128">
    <property type="entry name" value="Rev_trsase/Diguanyl_cyclase"/>
</dbReference>
<evidence type="ECO:0000256" key="2">
    <source>
        <dbReference type="ARBA" id="ARBA00012528"/>
    </source>
</evidence>
<evidence type="ECO:0000256" key="1">
    <source>
        <dbReference type="ARBA" id="ARBA00001946"/>
    </source>
</evidence>
<keyword evidence="4" id="KW-0175">Coiled coil</keyword>
<dbReference type="PANTHER" id="PTHR45138:SF9">
    <property type="entry name" value="DIGUANYLATE CYCLASE DGCM-RELATED"/>
    <property type="match status" value="1"/>
</dbReference>
<accession>A0A285IXK9</accession>
<dbReference type="NCBIfam" id="TIGR00254">
    <property type="entry name" value="GGDEF"/>
    <property type="match status" value="1"/>
</dbReference>
<name>A0A285IXK9_9GAMM</name>
<keyword evidence="5" id="KW-0812">Transmembrane</keyword>
<keyword evidence="5" id="KW-1133">Transmembrane helix</keyword>
<dbReference type="InterPro" id="IPR050469">
    <property type="entry name" value="Diguanylate_Cyclase"/>
</dbReference>
<dbReference type="EMBL" id="OBEB01000004">
    <property type="protein sequence ID" value="SNY52427.1"/>
    <property type="molecule type" value="Genomic_DNA"/>
</dbReference>
<evidence type="ECO:0000313" key="7">
    <source>
        <dbReference type="EMBL" id="SNY52427.1"/>
    </source>
</evidence>
<dbReference type="RefSeq" id="WP_097111366.1">
    <property type="nucleotide sequence ID" value="NZ_OBEB01000004.1"/>
</dbReference>